<dbReference type="Proteomes" id="UP000294850">
    <property type="component" value="Unassembled WGS sequence"/>
</dbReference>
<dbReference type="OrthoDB" id="5166556at2"/>
<dbReference type="AlphaFoldDB" id="A0A4R5DC16"/>
<organism evidence="1 2">
    <name type="scientific">Dyadobacter psychrotolerans</name>
    <dbReference type="NCBI Taxonomy" id="2541721"/>
    <lineage>
        <taxon>Bacteria</taxon>
        <taxon>Pseudomonadati</taxon>
        <taxon>Bacteroidota</taxon>
        <taxon>Cytophagia</taxon>
        <taxon>Cytophagales</taxon>
        <taxon>Spirosomataceae</taxon>
        <taxon>Dyadobacter</taxon>
    </lineage>
</organism>
<accession>A0A4R5DC16</accession>
<evidence type="ECO:0000313" key="2">
    <source>
        <dbReference type="Proteomes" id="UP000294850"/>
    </source>
</evidence>
<dbReference type="EMBL" id="SMFL01000012">
    <property type="protein sequence ID" value="TDE11256.1"/>
    <property type="molecule type" value="Genomic_DNA"/>
</dbReference>
<reference evidence="1 2" key="1">
    <citation type="submission" date="2019-03" db="EMBL/GenBank/DDBJ databases">
        <title>Dyadobacter AR-3-6 sp. nov., isolated from arctic soil.</title>
        <authorList>
            <person name="Chaudhary D.K."/>
        </authorList>
    </citation>
    <scope>NUCLEOTIDE SEQUENCE [LARGE SCALE GENOMIC DNA]</scope>
    <source>
        <strain evidence="1 2">AR-3-6</strain>
    </source>
</reference>
<evidence type="ECO:0000313" key="1">
    <source>
        <dbReference type="EMBL" id="TDE11256.1"/>
    </source>
</evidence>
<keyword evidence="2" id="KW-1185">Reference proteome</keyword>
<dbReference type="Gene3D" id="2.40.70.10">
    <property type="entry name" value="Acid Proteases"/>
    <property type="match status" value="1"/>
</dbReference>
<gene>
    <name evidence="1" type="ORF">E0F88_25410</name>
</gene>
<proteinExistence type="predicted"/>
<dbReference type="InterPro" id="IPR021109">
    <property type="entry name" value="Peptidase_aspartic_dom_sf"/>
</dbReference>
<comment type="caution">
    <text evidence="1">The sequence shown here is derived from an EMBL/GenBank/DDBJ whole genome shotgun (WGS) entry which is preliminary data.</text>
</comment>
<sequence>MDTVNLMFHTAASSLTLTEDAVKKMSSLVFDRTDSVKSWGGNENTSRFSKKNTLQIGNRQWEHVSIWENMNSGPQTGGKFGIDLFEGKSIEIDFDKKVIVLHPKLPGKARRFEKLKLIYENEMMFVEAGCEVGGKLLVNRFLIHSGYSGSVLLDDQFTAVNKIDGQLKIVDQKALKDSFGNILMTKKAVLPSFKLGSKHMTNIPVGFFTGALGRQKMSIIGGDLLKRFNMIIDTERANIYLQESKLKNSEYYRG</sequence>
<name>A0A4R5DC16_9BACT</name>
<protein>
    <submittedName>
        <fullName evidence="1">Uncharacterized protein</fullName>
    </submittedName>
</protein>